<dbReference type="InterPro" id="IPR027558">
    <property type="entry name" value="Pre_pil_HX9DG_C"/>
</dbReference>
<proteinExistence type="predicted"/>
<dbReference type="PANTHER" id="PTHR30093">
    <property type="entry name" value="GENERAL SECRETION PATHWAY PROTEIN G"/>
    <property type="match status" value="1"/>
</dbReference>
<accession>E8R4K2</accession>
<dbReference type="Pfam" id="PF07596">
    <property type="entry name" value="SBP_bac_10"/>
    <property type="match status" value="1"/>
</dbReference>
<dbReference type="OrthoDB" id="270727at2"/>
<evidence type="ECO:0000313" key="3">
    <source>
        <dbReference type="Proteomes" id="UP000008631"/>
    </source>
</evidence>
<dbReference type="KEGG" id="ipa:Isop_3235"/>
<dbReference type="NCBIfam" id="TIGR04294">
    <property type="entry name" value="pre_pil_HX9DG"/>
    <property type="match status" value="1"/>
</dbReference>
<name>E8R4K2_ISOPI</name>
<dbReference type="Proteomes" id="UP000008631">
    <property type="component" value="Chromosome"/>
</dbReference>
<feature type="domain" description="DUF1559" evidence="1">
    <location>
        <begin position="37"/>
        <end position="324"/>
    </location>
</feature>
<dbReference type="Pfam" id="PF07963">
    <property type="entry name" value="N_methyl"/>
    <property type="match status" value="1"/>
</dbReference>
<reference key="1">
    <citation type="submission" date="2010-11" db="EMBL/GenBank/DDBJ databases">
        <title>The complete sequence of chromosome of Isophaera pallida ATCC 43644.</title>
        <authorList>
            <consortium name="US DOE Joint Genome Institute (JGI-PGF)"/>
            <person name="Lucas S."/>
            <person name="Copeland A."/>
            <person name="Lapidus A."/>
            <person name="Bruce D."/>
            <person name="Goodwin L."/>
            <person name="Pitluck S."/>
            <person name="Kyrpides N."/>
            <person name="Mavromatis K."/>
            <person name="Pagani I."/>
            <person name="Ivanova N."/>
            <person name="Saunders E."/>
            <person name="Brettin T."/>
            <person name="Detter J.C."/>
            <person name="Han C."/>
            <person name="Tapia R."/>
            <person name="Land M."/>
            <person name="Hauser L."/>
            <person name="Markowitz V."/>
            <person name="Cheng J.-F."/>
            <person name="Hugenholtz P."/>
            <person name="Woyke T."/>
            <person name="Wu D."/>
            <person name="Eisen J.A."/>
        </authorList>
    </citation>
    <scope>NUCLEOTIDE SEQUENCE</scope>
    <source>
        <strain>ATCC 43644</strain>
    </source>
</reference>
<dbReference type="InterPro" id="IPR012902">
    <property type="entry name" value="N_methyl_site"/>
</dbReference>
<dbReference type="eggNOG" id="COG2165">
    <property type="taxonomic scope" value="Bacteria"/>
</dbReference>
<dbReference type="EMBL" id="CP002353">
    <property type="protein sequence ID" value="ADV63797.1"/>
    <property type="molecule type" value="Genomic_DNA"/>
</dbReference>
<dbReference type="STRING" id="575540.Isop_3235"/>
<protein>
    <recommendedName>
        <fullName evidence="1">DUF1559 domain-containing protein</fullName>
    </recommendedName>
</protein>
<gene>
    <name evidence="2" type="ordered locus">Isop_3235</name>
</gene>
<reference evidence="2 3" key="2">
    <citation type="journal article" date="2011" name="Stand. Genomic Sci.">
        <title>Complete genome sequence of Isosphaera pallida type strain (IS1B).</title>
        <authorList>
            <consortium name="US DOE Joint Genome Institute (JGI-PGF)"/>
            <person name="Goker M."/>
            <person name="Cleland D."/>
            <person name="Saunders E."/>
            <person name="Lapidus A."/>
            <person name="Nolan M."/>
            <person name="Lucas S."/>
            <person name="Hammon N."/>
            <person name="Deshpande S."/>
            <person name="Cheng J.F."/>
            <person name="Tapia R."/>
            <person name="Han C."/>
            <person name="Goodwin L."/>
            <person name="Pitluck S."/>
            <person name="Liolios K."/>
            <person name="Pagani I."/>
            <person name="Ivanova N."/>
            <person name="Mavromatis K."/>
            <person name="Pati A."/>
            <person name="Chen A."/>
            <person name="Palaniappan K."/>
            <person name="Land M."/>
            <person name="Hauser L."/>
            <person name="Chang Y.J."/>
            <person name="Jeffries C.D."/>
            <person name="Detter J.C."/>
            <person name="Beck B."/>
            <person name="Woyke T."/>
            <person name="Bristow J."/>
            <person name="Eisen J.A."/>
            <person name="Markowitz V."/>
            <person name="Hugenholtz P."/>
            <person name="Kyrpides N.C."/>
            <person name="Klenk H.P."/>
        </authorList>
    </citation>
    <scope>NUCLEOTIDE SEQUENCE [LARGE SCALE GENOMIC DNA]</scope>
    <source>
        <strain evidence="3">ATCC 43644 / DSM 9630 / IS1B</strain>
    </source>
</reference>
<dbReference type="InterPro" id="IPR011453">
    <property type="entry name" value="DUF1559"/>
</dbReference>
<sequence>MSFSRNRDSRSGFTLIELLVVIAIIAVLIALLLPAVQSAREAARRAQCVNNLKQLGLAMHNYHDQMGTFPIGRMGSGYNYAPLPGQRRTWAFSIMPFFEQTAVFNSINFSWQFFQAPNHTAIRISYAVFQCPSDTPALQETDQPWARSKGNYVVNWGNTHFWQDEPNRGAQGGNPYVGGPALGGPINAPVPGGPVLFGGAPFRGNLSIGINAITDGTSNTLLVGEVIQGQNRTGGYAPGNYDHRGDIFNDGGMCLMFMAYTTPNSRIPDQMGTNPAFCGDPALRNPPCITGNFPGFVAARSRHPGGVNASMADGSVRFFKDTVNLFVWRALSTTQGAEVISADAL</sequence>
<dbReference type="Gene3D" id="3.30.700.10">
    <property type="entry name" value="Glycoprotein, Type 4 Pilin"/>
    <property type="match status" value="1"/>
</dbReference>
<dbReference type="InterPro" id="IPR045584">
    <property type="entry name" value="Pilin-like"/>
</dbReference>
<dbReference type="RefSeq" id="WP_013566085.1">
    <property type="nucleotide sequence ID" value="NC_014962.1"/>
</dbReference>
<dbReference type="HOGENOM" id="CLU_041661_0_0_0"/>
<evidence type="ECO:0000259" key="1">
    <source>
        <dbReference type="Pfam" id="PF07596"/>
    </source>
</evidence>
<evidence type="ECO:0000313" key="2">
    <source>
        <dbReference type="EMBL" id="ADV63797.1"/>
    </source>
</evidence>
<dbReference type="InParanoid" id="E8R4K2"/>
<dbReference type="PROSITE" id="PS00409">
    <property type="entry name" value="PROKAR_NTER_METHYL"/>
    <property type="match status" value="1"/>
</dbReference>
<keyword evidence="3" id="KW-1185">Reference proteome</keyword>
<dbReference type="SUPFAM" id="SSF54523">
    <property type="entry name" value="Pili subunits"/>
    <property type="match status" value="1"/>
</dbReference>
<dbReference type="PANTHER" id="PTHR30093:SF2">
    <property type="entry name" value="TYPE II SECRETION SYSTEM PROTEIN H"/>
    <property type="match status" value="1"/>
</dbReference>
<dbReference type="NCBIfam" id="TIGR02532">
    <property type="entry name" value="IV_pilin_GFxxxE"/>
    <property type="match status" value="1"/>
</dbReference>
<dbReference type="AlphaFoldDB" id="E8R4K2"/>
<organism evidence="2 3">
    <name type="scientific">Isosphaera pallida (strain ATCC 43644 / DSM 9630 / IS1B)</name>
    <dbReference type="NCBI Taxonomy" id="575540"/>
    <lineage>
        <taxon>Bacteria</taxon>
        <taxon>Pseudomonadati</taxon>
        <taxon>Planctomycetota</taxon>
        <taxon>Planctomycetia</taxon>
        <taxon>Isosphaerales</taxon>
        <taxon>Isosphaeraceae</taxon>
        <taxon>Isosphaera</taxon>
    </lineage>
</organism>